<dbReference type="GeneID" id="65282123"/>
<dbReference type="OrthoDB" id="5783368at2"/>
<protein>
    <recommendedName>
        <fullName evidence="3">OsmC family peroxiredoxin</fullName>
    </recommendedName>
</protein>
<dbReference type="InterPro" id="IPR036102">
    <property type="entry name" value="OsmC/Ohrsf"/>
</dbReference>
<dbReference type="AlphaFoldDB" id="A0A2W1KP76"/>
<reference evidence="1 2" key="1">
    <citation type="submission" date="2018-06" db="EMBL/GenBank/DDBJ databases">
        <title>Draft sequence of Acidithiobacillus ferrooxidans CCM 4253.</title>
        <authorList>
            <person name="Moya-Beltran A."/>
            <person name="Castro M."/>
            <person name="Covarrubias P.C."/>
            <person name="Issotta F."/>
            <person name="Janiczek O."/>
            <person name="Mandl M."/>
            <person name="Kucera J."/>
            <person name="Quatrini R."/>
        </authorList>
    </citation>
    <scope>NUCLEOTIDE SEQUENCE [LARGE SCALE GENOMIC DNA]</scope>
    <source>
        <strain evidence="1 2">CCM 4253</strain>
    </source>
</reference>
<name>A0A2W1KP76_ACIFR</name>
<gene>
    <name evidence="1" type="ORF">DN052_11870</name>
</gene>
<dbReference type="SMR" id="A0A2W1KP76"/>
<comment type="caution">
    <text evidence="1">The sequence shown here is derived from an EMBL/GenBank/DDBJ whole genome shotgun (WGS) entry which is preliminary data.</text>
</comment>
<accession>A0A2W1KP76</accession>
<evidence type="ECO:0000313" key="1">
    <source>
        <dbReference type="EMBL" id="PZD81087.1"/>
    </source>
</evidence>
<dbReference type="SUPFAM" id="SSF82784">
    <property type="entry name" value="OsmC-like"/>
    <property type="match status" value="1"/>
</dbReference>
<dbReference type="InterPro" id="IPR015946">
    <property type="entry name" value="KH_dom-like_a/b"/>
</dbReference>
<proteinExistence type="predicted"/>
<dbReference type="Proteomes" id="UP000248886">
    <property type="component" value="Unassembled WGS sequence"/>
</dbReference>
<sequence length="168" mass="18859">MSRKETVVHIFKDGERNITACRLDDSENISLNFCLPDIQLTPLHLLNMALGRCLVELTLRFLERRDLRATCLMSICTAVKTTGAVRIDEINITLTLPLQLSPDDEVILIRMLHQCPIHAAITGSVSITLQIGDDREALSRYEQNPLFQTSANILHAHTVSDNANDIRI</sequence>
<dbReference type="EMBL" id="QKQP01000005">
    <property type="protein sequence ID" value="PZD81087.1"/>
    <property type="molecule type" value="Genomic_DNA"/>
</dbReference>
<dbReference type="RefSeq" id="WP_009567511.1">
    <property type="nucleotide sequence ID" value="NZ_AP025160.1"/>
</dbReference>
<organism evidence="1 2">
    <name type="scientific">Acidithiobacillus ferrooxidans</name>
    <name type="common">Thiobacillus ferrooxidans</name>
    <dbReference type="NCBI Taxonomy" id="920"/>
    <lineage>
        <taxon>Bacteria</taxon>
        <taxon>Pseudomonadati</taxon>
        <taxon>Pseudomonadota</taxon>
        <taxon>Acidithiobacillia</taxon>
        <taxon>Acidithiobacillales</taxon>
        <taxon>Acidithiobacillaceae</taxon>
        <taxon>Acidithiobacillus</taxon>
    </lineage>
</organism>
<evidence type="ECO:0008006" key="3">
    <source>
        <dbReference type="Google" id="ProtNLM"/>
    </source>
</evidence>
<evidence type="ECO:0000313" key="2">
    <source>
        <dbReference type="Proteomes" id="UP000248886"/>
    </source>
</evidence>
<dbReference type="Gene3D" id="3.30.300.20">
    <property type="match status" value="1"/>
</dbReference>